<feature type="domain" description="Glycosyltransferase 2-like" evidence="2">
    <location>
        <begin position="89"/>
        <end position="155"/>
    </location>
</feature>
<evidence type="ECO:0000259" key="2">
    <source>
        <dbReference type="Pfam" id="PF00535"/>
    </source>
</evidence>
<dbReference type="Gene3D" id="3.90.550.10">
    <property type="entry name" value="Spore Coat Polysaccharide Biosynthesis Protein SpsA, Chain A"/>
    <property type="match status" value="1"/>
</dbReference>
<reference evidence="3 4" key="1">
    <citation type="journal article" date="2018" name="New Phytol.">
        <title>Phylogenomics of Endogonaceae and evolution of mycorrhizas within Mucoromycota.</title>
        <authorList>
            <person name="Chang Y."/>
            <person name="Desiro A."/>
            <person name="Na H."/>
            <person name="Sandor L."/>
            <person name="Lipzen A."/>
            <person name="Clum A."/>
            <person name="Barry K."/>
            <person name="Grigoriev I.V."/>
            <person name="Martin F.M."/>
            <person name="Stajich J.E."/>
            <person name="Smith M.E."/>
            <person name="Bonito G."/>
            <person name="Spatafora J.W."/>
        </authorList>
    </citation>
    <scope>NUCLEOTIDE SEQUENCE [LARGE SCALE GENOMIC DNA]</scope>
    <source>
        <strain evidence="3 4">GMNB39</strain>
    </source>
</reference>
<keyword evidence="1" id="KW-1133">Transmembrane helix</keyword>
<organism evidence="3 4">
    <name type="scientific">Jimgerdemannia flammicorona</name>
    <dbReference type="NCBI Taxonomy" id="994334"/>
    <lineage>
        <taxon>Eukaryota</taxon>
        <taxon>Fungi</taxon>
        <taxon>Fungi incertae sedis</taxon>
        <taxon>Mucoromycota</taxon>
        <taxon>Mucoromycotina</taxon>
        <taxon>Endogonomycetes</taxon>
        <taxon>Endogonales</taxon>
        <taxon>Endogonaceae</taxon>
        <taxon>Jimgerdemannia</taxon>
    </lineage>
</organism>
<protein>
    <recommendedName>
        <fullName evidence="2">Glycosyltransferase 2-like domain-containing protein</fullName>
    </recommendedName>
</protein>
<dbReference type="EMBL" id="RBNI01014231">
    <property type="protein sequence ID" value="RUP22753.1"/>
    <property type="molecule type" value="Genomic_DNA"/>
</dbReference>
<dbReference type="Proteomes" id="UP000268093">
    <property type="component" value="Unassembled WGS sequence"/>
</dbReference>
<evidence type="ECO:0000313" key="3">
    <source>
        <dbReference type="EMBL" id="RUP22753.1"/>
    </source>
</evidence>
<dbReference type="InterPro" id="IPR029044">
    <property type="entry name" value="Nucleotide-diphossugar_trans"/>
</dbReference>
<dbReference type="OrthoDB" id="515064at2759"/>
<keyword evidence="1" id="KW-0472">Membrane</keyword>
<accession>A0A433BAS2</accession>
<feature type="transmembrane region" description="Helical" evidence="1">
    <location>
        <begin position="23"/>
        <end position="43"/>
    </location>
</feature>
<dbReference type="Pfam" id="PF00535">
    <property type="entry name" value="Glycos_transf_2"/>
    <property type="match status" value="1"/>
</dbReference>
<dbReference type="SUPFAM" id="SSF53448">
    <property type="entry name" value="Nucleotide-diphospho-sugar transferases"/>
    <property type="match status" value="1"/>
</dbReference>
<proteinExistence type="predicted"/>
<name>A0A433BAS2_9FUNG</name>
<evidence type="ECO:0000256" key="1">
    <source>
        <dbReference type="SAM" id="Phobius"/>
    </source>
</evidence>
<dbReference type="AlphaFoldDB" id="A0A433BAS2"/>
<sequence length="183" mass="20665">MPLVAIYHTIKFEMNVLWRRRSYINIFTFAIFVILKFLAIVVYHSGKITAPSTSHLIPGSSMMTIPTSWDRPPPSLSPFFVSSPIGTQQLRRCLTALANQITKPAAVIVVDDESEAQYDGEMMNDVTANAGVRFILRRLPQNGRPAWVRNEGIRRLIAIWTDALSREVAKAIRFDESSRQAAF</sequence>
<gene>
    <name evidence="3" type="ORF">BC936DRAFT_139068</name>
</gene>
<keyword evidence="4" id="KW-1185">Reference proteome</keyword>
<comment type="caution">
    <text evidence="3">The sequence shown here is derived from an EMBL/GenBank/DDBJ whole genome shotgun (WGS) entry which is preliminary data.</text>
</comment>
<keyword evidence="1" id="KW-0812">Transmembrane</keyword>
<evidence type="ECO:0000313" key="4">
    <source>
        <dbReference type="Proteomes" id="UP000268093"/>
    </source>
</evidence>
<dbReference type="InterPro" id="IPR001173">
    <property type="entry name" value="Glyco_trans_2-like"/>
</dbReference>